<evidence type="ECO:0000313" key="1">
    <source>
        <dbReference type="EMBL" id="KXB60744.1"/>
    </source>
</evidence>
<dbReference type="Proteomes" id="UP000070483">
    <property type="component" value="Unassembled WGS sequence"/>
</dbReference>
<dbReference type="AlphaFoldDB" id="A0A133ZZ71"/>
<comment type="caution">
    <text evidence="1">The sequence shown here is derived from an EMBL/GenBank/DDBJ whole genome shotgun (WGS) entry which is preliminary data.</text>
</comment>
<dbReference type="STRING" id="157687.HMPREF3180_02004"/>
<dbReference type="EMBL" id="LSDD01000150">
    <property type="protein sequence ID" value="KXB60744.1"/>
    <property type="molecule type" value="Genomic_DNA"/>
</dbReference>
<protein>
    <submittedName>
        <fullName evidence="1">Uncharacterized protein</fullName>
    </submittedName>
</protein>
<evidence type="ECO:0000313" key="2">
    <source>
        <dbReference type="Proteomes" id="UP000070483"/>
    </source>
</evidence>
<name>A0A133ZZ71_9FUSO</name>
<gene>
    <name evidence="1" type="ORF">HMPREF3180_02004</name>
</gene>
<dbReference type="PATRIC" id="fig|157687.3.peg.2002"/>
<proteinExistence type="predicted"/>
<accession>A0A133ZZ71</accession>
<reference evidence="2" key="1">
    <citation type="submission" date="2016-01" db="EMBL/GenBank/DDBJ databases">
        <authorList>
            <person name="Mitreva M."/>
            <person name="Pepin K.H."/>
            <person name="Mihindukulasuriya K.A."/>
            <person name="Fulton R."/>
            <person name="Fronick C."/>
            <person name="O'Laughlin M."/>
            <person name="Miner T."/>
            <person name="Herter B."/>
            <person name="Rosa B.A."/>
            <person name="Cordes M."/>
            <person name="Tomlinson C."/>
            <person name="Wollam A."/>
            <person name="Palsikar V.B."/>
            <person name="Mardis E.R."/>
            <person name="Wilson R.K."/>
        </authorList>
    </citation>
    <scope>NUCLEOTIDE SEQUENCE [LARGE SCALE GENOMIC DNA]</scope>
    <source>
        <strain evidence="2">KA00185</strain>
    </source>
</reference>
<sequence length="41" mass="5127">MAYLTNFFVILKYSNAKKFDNQSKIWYIFYIKNLLHFFDLK</sequence>
<keyword evidence="2" id="KW-1185">Reference proteome</keyword>
<organism evidence="1 2">
    <name type="scientific">Leptotrichia wadei</name>
    <dbReference type="NCBI Taxonomy" id="157687"/>
    <lineage>
        <taxon>Bacteria</taxon>
        <taxon>Fusobacteriati</taxon>
        <taxon>Fusobacteriota</taxon>
        <taxon>Fusobacteriia</taxon>
        <taxon>Fusobacteriales</taxon>
        <taxon>Leptotrichiaceae</taxon>
        <taxon>Leptotrichia</taxon>
    </lineage>
</organism>